<protein>
    <submittedName>
        <fullName evidence="1">Uncharacterized protein</fullName>
    </submittedName>
</protein>
<dbReference type="EMBL" id="DXBC01000042">
    <property type="protein sequence ID" value="HIZ78686.1"/>
    <property type="molecule type" value="Genomic_DNA"/>
</dbReference>
<dbReference type="GO" id="GO:0016799">
    <property type="term" value="F:hydrolase activity, hydrolyzing N-glycosyl compounds"/>
    <property type="evidence" value="ECO:0007669"/>
    <property type="project" value="InterPro"/>
</dbReference>
<gene>
    <name evidence="1" type="ORF">IAA17_02720</name>
</gene>
<dbReference type="SUPFAM" id="SSF53590">
    <property type="entry name" value="Nucleoside hydrolase"/>
    <property type="match status" value="1"/>
</dbReference>
<evidence type="ECO:0000313" key="1">
    <source>
        <dbReference type="EMBL" id="HIZ78686.1"/>
    </source>
</evidence>
<dbReference type="InterPro" id="IPR036452">
    <property type="entry name" value="Ribo_hydro-like"/>
</dbReference>
<dbReference type="Gene3D" id="3.90.245.10">
    <property type="entry name" value="Ribonucleoside hydrolase-like"/>
    <property type="match status" value="2"/>
</dbReference>
<reference evidence="1" key="2">
    <citation type="submission" date="2021-04" db="EMBL/GenBank/DDBJ databases">
        <authorList>
            <person name="Gilroy R."/>
        </authorList>
    </citation>
    <scope>NUCLEOTIDE SEQUENCE</scope>
    <source>
        <strain evidence="1">ChiBcec1-1093</strain>
    </source>
</reference>
<organism evidence="1 2">
    <name type="scientific">Candidatus Lachnoclostridium stercorigallinarum</name>
    <dbReference type="NCBI Taxonomy" id="2838634"/>
    <lineage>
        <taxon>Bacteria</taxon>
        <taxon>Bacillati</taxon>
        <taxon>Bacillota</taxon>
        <taxon>Clostridia</taxon>
        <taxon>Lachnospirales</taxon>
        <taxon>Lachnospiraceae</taxon>
    </lineage>
</organism>
<accession>A0A9D2GHJ7</accession>
<evidence type="ECO:0000313" key="2">
    <source>
        <dbReference type="Proteomes" id="UP000824101"/>
    </source>
</evidence>
<dbReference type="AlphaFoldDB" id="A0A9D2GHJ7"/>
<name>A0A9D2GHJ7_9FIRM</name>
<reference evidence="1" key="1">
    <citation type="journal article" date="2021" name="PeerJ">
        <title>Extensive microbial diversity within the chicken gut microbiome revealed by metagenomics and culture.</title>
        <authorList>
            <person name="Gilroy R."/>
            <person name="Ravi A."/>
            <person name="Getino M."/>
            <person name="Pursley I."/>
            <person name="Horton D.L."/>
            <person name="Alikhan N.F."/>
            <person name="Baker D."/>
            <person name="Gharbi K."/>
            <person name="Hall N."/>
            <person name="Watson M."/>
            <person name="Adriaenssens E.M."/>
            <person name="Foster-Nyarko E."/>
            <person name="Jarju S."/>
            <person name="Secka A."/>
            <person name="Antonio M."/>
            <person name="Oren A."/>
            <person name="Chaudhuri R.R."/>
            <person name="La Ragione R."/>
            <person name="Hildebrand F."/>
            <person name="Pallen M.J."/>
        </authorList>
    </citation>
    <scope>NUCLEOTIDE SEQUENCE</scope>
    <source>
        <strain evidence="1">ChiBcec1-1093</strain>
    </source>
</reference>
<dbReference type="Proteomes" id="UP000824101">
    <property type="component" value="Unassembled WGS sequence"/>
</dbReference>
<proteinExistence type="predicted"/>
<sequence>MLEEYTPAAISREIHGENGVGEIALERSERMPEKESGVDFLICAVREHKNELTIMAAGPSLALSVPMYLTAETEGPLRGRTVGRQEMLREPGGNTAVCLNVDAKGYLEGFMETMRQTACGR</sequence>
<comment type="caution">
    <text evidence="1">The sequence shown here is derived from an EMBL/GenBank/DDBJ whole genome shotgun (WGS) entry which is preliminary data.</text>
</comment>